<protein>
    <submittedName>
        <fullName evidence="1">Uncharacterized protein</fullName>
    </submittedName>
</protein>
<dbReference type="Proteomes" id="UP000649955">
    <property type="component" value="Unassembled WGS sequence"/>
</dbReference>
<keyword evidence="2" id="KW-1185">Reference proteome</keyword>
<dbReference type="EMBL" id="BNAW01000003">
    <property type="protein sequence ID" value="GHF97771.1"/>
    <property type="molecule type" value="Genomic_DNA"/>
</dbReference>
<proteinExistence type="predicted"/>
<gene>
    <name evidence="1" type="ORF">GCM10017567_10290</name>
</gene>
<accession>A0ABQ3JZT0</accession>
<name>A0ABQ3JZT0_9PSEU</name>
<evidence type="ECO:0000313" key="1">
    <source>
        <dbReference type="EMBL" id="GHF97771.1"/>
    </source>
</evidence>
<comment type="caution">
    <text evidence="1">The sequence shown here is derived from an EMBL/GenBank/DDBJ whole genome shotgun (WGS) entry which is preliminary data.</text>
</comment>
<sequence length="85" mass="8895">MRWCEARDGPPADGCVAALGDAEERPTVLGDDHQSGGHGRTGVRLAARFRTGAAAPISGVLPPAPQPRKASFSLIRLPIRSTLLP</sequence>
<organism evidence="1 2">
    <name type="scientific">Amycolatopsis bullii</name>
    <dbReference type="NCBI Taxonomy" id="941987"/>
    <lineage>
        <taxon>Bacteria</taxon>
        <taxon>Bacillati</taxon>
        <taxon>Actinomycetota</taxon>
        <taxon>Actinomycetes</taxon>
        <taxon>Pseudonocardiales</taxon>
        <taxon>Pseudonocardiaceae</taxon>
        <taxon>Amycolatopsis</taxon>
    </lineage>
</organism>
<evidence type="ECO:0000313" key="2">
    <source>
        <dbReference type="Proteomes" id="UP000649955"/>
    </source>
</evidence>
<reference evidence="2" key="1">
    <citation type="journal article" date="2019" name="Int. J. Syst. Evol. Microbiol.">
        <title>The Global Catalogue of Microorganisms (GCM) 10K type strain sequencing project: providing services to taxonomists for standard genome sequencing and annotation.</title>
        <authorList>
            <consortium name="The Broad Institute Genomics Platform"/>
            <consortium name="The Broad Institute Genome Sequencing Center for Infectious Disease"/>
            <person name="Wu L."/>
            <person name="Ma J."/>
        </authorList>
    </citation>
    <scope>NUCLEOTIDE SEQUENCE [LARGE SCALE GENOMIC DNA]</scope>
    <source>
        <strain evidence="2">CGMCC 4.7680</strain>
    </source>
</reference>